<dbReference type="InterPro" id="IPR009075">
    <property type="entry name" value="AcylCo_DH/oxidase_C"/>
</dbReference>
<dbReference type="Proteomes" id="UP000250266">
    <property type="component" value="Unassembled WGS sequence"/>
</dbReference>
<dbReference type="InterPro" id="IPR009100">
    <property type="entry name" value="AcylCoA_DH/oxidase_NM_dom_sf"/>
</dbReference>
<sequence>MTNAPYGSTIPWAEPSWYTGRPSPYYKESHRKLRDFVRKWTEEHFADKTAEWEEQGKVPDDIYQLCAQAGLLVPIAAGKSIPPEWSNYPIIAGIKEEEWDGFHDFVLWDELVRGGGIASIFIGLVVGAPPLRQFAGKALQDKILPEILSGRKKICLAITEPSCGSDVRNLTTTAEKTPDCKHYIVNGEKKWITNGMFSDYFMTAVRTGGPGAEGISMLLIPRLPGLKTRPISTGAGKLSATTYVTFEDVKVPASYLIGAEGAGFRQTMVNFNHERLWVVFQALRGCRISMQDAMAWALKREAFGQRLIDQPVVRYKFGNMARQVEALQAWTEQVVYELEHLSQADGARLLGGVTALLKVEGGIVGKYVAYECVKIMGGLGLTKTGQGARVEAFFRSTPGLIVPGGSEDVLIDLGVREALKLSRQAEKAMAKL</sequence>
<accession>A0A8E2EKC1</accession>
<feature type="domain" description="Acyl-CoA dehydrogenase/oxidase N-terminal" evidence="9">
    <location>
        <begin position="28"/>
        <end position="150"/>
    </location>
</feature>
<keyword evidence="11" id="KW-1185">Reference proteome</keyword>
<dbReference type="InterPro" id="IPR006091">
    <property type="entry name" value="Acyl-CoA_Oxase/DH_mid-dom"/>
</dbReference>
<organism evidence="10 11">
    <name type="scientific">Lepidopterella palustris CBS 459.81</name>
    <dbReference type="NCBI Taxonomy" id="1314670"/>
    <lineage>
        <taxon>Eukaryota</taxon>
        <taxon>Fungi</taxon>
        <taxon>Dikarya</taxon>
        <taxon>Ascomycota</taxon>
        <taxon>Pezizomycotina</taxon>
        <taxon>Dothideomycetes</taxon>
        <taxon>Pleosporomycetidae</taxon>
        <taxon>Mytilinidiales</taxon>
        <taxon>Argynnaceae</taxon>
        <taxon>Lepidopterella</taxon>
    </lineage>
</organism>
<dbReference type="InterPro" id="IPR050741">
    <property type="entry name" value="Acyl-CoA_dehydrogenase"/>
</dbReference>
<dbReference type="EMBL" id="KV744820">
    <property type="protein sequence ID" value="OCK85380.1"/>
    <property type="molecule type" value="Genomic_DNA"/>
</dbReference>
<name>A0A8E2EKC1_9PEZI</name>
<comment type="similarity">
    <text evidence="2 6">Belongs to the acyl-CoA dehydrogenase family.</text>
</comment>
<dbReference type="GO" id="GO:0033539">
    <property type="term" value="P:fatty acid beta-oxidation using acyl-CoA dehydrogenase"/>
    <property type="evidence" value="ECO:0007669"/>
    <property type="project" value="TreeGrafter"/>
</dbReference>
<dbReference type="SUPFAM" id="SSF56645">
    <property type="entry name" value="Acyl-CoA dehydrogenase NM domain-like"/>
    <property type="match status" value="1"/>
</dbReference>
<evidence type="ECO:0000256" key="4">
    <source>
        <dbReference type="ARBA" id="ARBA00022827"/>
    </source>
</evidence>
<feature type="domain" description="Acyl-CoA dehydrogenase/oxidase C-terminal" evidence="7">
    <location>
        <begin position="261"/>
        <end position="416"/>
    </location>
</feature>
<keyword evidence="3 6" id="KW-0285">Flavoprotein</keyword>
<protein>
    <submittedName>
        <fullName evidence="10">Acyl-CoA dehydrogenase-like protein</fullName>
    </submittedName>
</protein>
<dbReference type="Gene3D" id="1.20.140.10">
    <property type="entry name" value="Butyryl-CoA Dehydrogenase, subunit A, domain 3"/>
    <property type="match status" value="1"/>
</dbReference>
<dbReference type="InterPro" id="IPR037069">
    <property type="entry name" value="AcylCoA_DH/ox_N_sf"/>
</dbReference>
<gene>
    <name evidence="10" type="ORF">K432DRAFT_46680</name>
</gene>
<dbReference type="Gene3D" id="1.10.540.10">
    <property type="entry name" value="Acyl-CoA dehydrogenase/oxidase, N-terminal domain"/>
    <property type="match status" value="1"/>
</dbReference>
<dbReference type="Gene3D" id="2.40.110.10">
    <property type="entry name" value="Butyryl-CoA Dehydrogenase, subunit A, domain 2"/>
    <property type="match status" value="1"/>
</dbReference>
<dbReference type="AlphaFoldDB" id="A0A8E2EKC1"/>
<dbReference type="InterPro" id="IPR036250">
    <property type="entry name" value="AcylCo_DH-like_C"/>
</dbReference>
<evidence type="ECO:0000259" key="7">
    <source>
        <dbReference type="Pfam" id="PF00441"/>
    </source>
</evidence>
<evidence type="ECO:0000256" key="3">
    <source>
        <dbReference type="ARBA" id="ARBA00022630"/>
    </source>
</evidence>
<evidence type="ECO:0000256" key="2">
    <source>
        <dbReference type="ARBA" id="ARBA00009347"/>
    </source>
</evidence>
<dbReference type="SUPFAM" id="SSF47203">
    <property type="entry name" value="Acyl-CoA dehydrogenase C-terminal domain-like"/>
    <property type="match status" value="1"/>
</dbReference>
<dbReference type="GO" id="GO:0005737">
    <property type="term" value="C:cytoplasm"/>
    <property type="evidence" value="ECO:0007669"/>
    <property type="project" value="TreeGrafter"/>
</dbReference>
<evidence type="ECO:0000259" key="8">
    <source>
        <dbReference type="Pfam" id="PF02770"/>
    </source>
</evidence>
<evidence type="ECO:0000256" key="6">
    <source>
        <dbReference type="RuleBase" id="RU362125"/>
    </source>
</evidence>
<evidence type="ECO:0000313" key="11">
    <source>
        <dbReference type="Proteomes" id="UP000250266"/>
    </source>
</evidence>
<dbReference type="PANTHER" id="PTHR48083:SF28">
    <property type="entry name" value="ACYL-COA DEHYDROGENASE FAMILY PROTEIN (AFU_ORTHOLOGUE AFUA_6G10880)-RELATED"/>
    <property type="match status" value="1"/>
</dbReference>
<dbReference type="GO" id="GO:0003995">
    <property type="term" value="F:acyl-CoA dehydrogenase activity"/>
    <property type="evidence" value="ECO:0007669"/>
    <property type="project" value="TreeGrafter"/>
</dbReference>
<dbReference type="PANTHER" id="PTHR48083">
    <property type="entry name" value="MEDIUM-CHAIN SPECIFIC ACYL-COA DEHYDROGENASE, MITOCHONDRIAL-RELATED"/>
    <property type="match status" value="1"/>
</dbReference>
<evidence type="ECO:0000313" key="10">
    <source>
        <dbReference type="EMBL" id="OCK85380.1"/>
    </source>
</evidence>
<keyword evidence="5 6" id="KW-0560">Oxidoreductase</keyword>
<dbReference type="Pfam" id="PF00441">
    <property type="entry name" value="Acyl-CoA_dh_1"/>
    <property type="match status" value="1"/>
</dbReference>
<dbReference type="GO" id="GO:0050660">
    <property type="term" value="F:flavin adenine dinucleotide binding"/>
    <property type="evidence" value="ECO:0007669"/>
    <property type="project" value="InterPro"/>
</dbReference>
<feature type="domain" description="Acyl-CoA oxidase/dehydrogenase middle" evidence="8">
    <location>
        <begin position="155"/>
        <end position="249"/>
    </location>
</feature>
<keyword evidence="4 6" id="KW-0274">FAD</keyword>
<dbReference type="Pfam" id="PF02771">
    <property type="entry name" value="Acyl-CoA_dh_N"/>
    <property type="match status" value="1"/>
</dbReference>
<proteinExistence type="inferred from homology"/>
<reference evidence="10 11" key="1">
    <citation type="journal article" date="2016" name="Nat. Commun.">
        <title>Ectomycorrhizal ecology is imprinted in the genome of the dominant symbiotic fungus Cenococcum geophilum.</title>
        <authorList>
            <consortium name="DOE Joint Genome Institute"/>
            <person name="Peter M."/>
            <person name="Kohler A."/>
            <person name="Ohm R.A."/>
            <person name="Kuo A."/>
            <person name="Krutzmann J."/>
            <person name="Morin E."/>
            <person name="Arend M."/>
            <person name="Barry K.W."/>
            <person name="Binder M."/>
            <person name="Choi C."/>
            <person name="Clum A."/>
            <person name="Copeland A."/>
            <person name="Grisel N."/>
            <person name="Haridas S."/>
            <person name="Kipfer T."/>
            <person name="LaButti K."/>
            <person name="Lindquist E."/>
            <person name="Lipzen A."/>
            <person name="Maire R."/>
            <person name="Meier B."/>
            <person name="Mihaltcheva S."/>
            <person name="Molinier V."/>
            <person name="Murat C."/>
            <person name="Poggeler S."/>
            <person name="Quandt C.A."/>
            <person name="Sperisen C."/>
            <person name="Tritt A."/>
            <person name="Tisserant E."/>
            <person name="Crous P.W."/>
            <person name="Henrissat B."/>
            <person name="Nehls U."/>
            <person name="Egli S."/>
            <person name="Spatafora J.W."/>
            <person name="Grigoriev I.V."/>
            <person name="Martin F.M."/>
        </authorList>
    </citation>
    <scope>NUCLEOTIDE SEQUENCE [LARGE SCALE GENOMIC DNA]</scope>
    <source>
        <strain evidence="10 11">CBS 459.81</strain>
    </source>
</reference>
<evidence type="ECO:0000259" key="9">
    <source>
        <dbReference type="Pfam" id="PF02771"/>
    </source>
</evidence>
<comment type="cofactor">
    <cofactor evidence="1 6">
        <name>FAD</name>
        <dbReference type="ChEBI" id="CHEBI:57692"/>
    </cofactor>
</comment>
<dbReference type="InterPro" id="IPR013786">
    <property type="entry name" value="AcylCoA_DH/ox_N"/>
</dbReference>
<dbReference type="InterPro" id="IPR046373">
    <property type="entry name" value="Acyl-CoA_Oxase/DH_mid-dom_sf"/>
</dbReference>
<evidence type="ECO:0000256" key="5">
    <source>
        <dbReference type="ARBA" id="ARBA00023002"/>
    </source>
</evidence>
<evidence type="ECO:0000256" key="1">
    <source>
        <dbReference type="ARBA" id="ARBA00001974"/>
    </source>
</evidence>
<dbReference type="OrthoDB" id="10254877at2759"/>
<dbReference type="Pfam" id="PF02770">
    <property type="entry name" value="Acyl-CoA_dh_M"/>
    <property type="match status" value="1"/>
</dbReference>